<dbReference type="RefSeq" id="WP_306846690.1">
    <property type="nucleotide sequence ID" value="NZ_JAUSSK010000001.1"/>
</dbReference>
<organism evidence="2 3">
    <name type="scientific">Luteibacter jiangsuensis</name>
    <dbReference type="NCBI Taxonomy" id="637577"/>
    <lineage>
        <taxon>Bacteria</taxon>
        <taxon>Pseudomonadati</taxon>
        <taxon>Pseudomonadota</taxon>
        <taxon>Gammaproteobacteria</taxon>
        <taxon>Lysobacterales</taxon>
        <taxon>Rhodanobacteraceae</taxon>
        <taxon>Luteibacter</taxon>
    </lineage>
</organism>
<sequence length="123" mass="13130">MNSSGKYDFKQFQEELAALDRQASGSKPPAADPAPPKAAAPEPAAPKRRGRPPKVDPLAGARAEFEALRLRHGLTVADVVSWFPQEEGVAYLQALIAASEPKPRRRRKVLDADADSGDTDAAG</sequence>
<feature type="compositionally biased region" description="Acidic residues" evidence="1">
    <location>
        <begin position="112"/>
        <end position="123"/>
    </location>
</feature>
<evidence type="ECO:0000313" key="3">
    <source>
        <dbReference type="Proteomes" id="UP001237737"/>
    </source>
</evidence>
<evidence type="ECO:0008006" key="4">
    <source>
        <dbReference type="Google" id="ProtNLM"/>
    </source>
</evidence>
<dbReference type="Proteomes" id="UP001237737">
    <property type="component" value="Unassembled WGS sequence"/>
</dbReference>
<evidence type="ECO:0000313" key="2">
    <source>
        <dbReference type="EMBL" id="MDQ0008056.1"/>
    </source>
</evidence>
<evidence type="ECO:0000256" key="1">
    <source>
        <dbReference type="SAM" id="MobiDB-lite"/>
    </source>
</evidence>
<comment type="caution">
    <text evidence="2">The sequence shown here is derived from an EMBL/GenBank/DDBJ whole genome shotgun (WGS) entry which is preliminary data.</text>
</comment>
<reference evidence="2 3" key="1">
    <citation type="submission" date="2023-07" db="EMBL/GenBank/DDBJ databases">
        <title>Sorghum-associated microbial communities from plants grown in Nebraska, USA.</title>
        <authorList>
            <person name="Schachtman D."/>
        </authorList>
    </citation>
    <scope>NUCLEOTIDE SEQUENCE [LARGE SCALE GENOMIC DNA]</scope>
    <source>
        <strain evidence="2 3">CC60</strain>
    </source>
</reference>
<proteinExistence type="predicted"/>
<protein>
    <recommendedName>
        <fullName evidence="4">BrnA antitoxin of type II toxin-antitoxin system</fullName>
    </recommendedName>
</protein>
<keyword evidence="3" id="KW-1185">Reference proteome</keyword>
<gene>
    <name evidence="2" type="ORF">J2T07_000215</name>
</gene>
<feature type="region of interest" description="Disordered" evidence="1">
    <location>
        <begin position="102"/>
        <end position="123"/>
    </location>
</feature>
<accession>A0ABT9SSU0</accession>
<dbReference type="EMBL" id="JAUSSK010000001">
    <property type="protein sequence ID" value="MDQ0008056.1"/>
    <property type="molecule type" value="Genomic_DNA"/>
</dbReference>
<feature type="region of interest" description="Disordered" evidence="1">
    <location>
        <begin position="15"/>
        <end position="58"/>
    </location>
</feature>
<name>A0ABT9SSU0_9GAMM</name>